<accession>A0A919JZ79</accession>
<feature type="signal peptide" evidence="2">
    <location>
        <begin position="1"/>
        <end position="30"/>
    </location>
</feature>
<dbReference type="Gene3D" id="2.60.40.2810">
    <property type="match status" value="4"/>
</dbReference>
<dbReference type="PANTHER" id="PTHR34720:SF9">
    <property type="entry name" value="BLR4714 PROTEIN"/>
    <property type="match status" value="1"/>
</dbReference>
<dbReference type="Proteomes" id="UP000636960">
    <property type="component" value="Unassembled WGS sequence"/>
</dbReference>
<dbReference type="Pfam" id="PF17963">
    <property type="entry name" value="Big_9"/>
    <property type="match status" value="11"/>
</dbReference>
<feature type="domain" description="DUF11" evidence="3">
    <location>
        <begin position="354"/>
        <end position="457"/>
    </location>
</feature>
<name>A0A919JZ79_9ACTN</name>
<evidence type="ECO:0000256" key="1">
    <source>
        <dbReference type="SAM" id="MobiDB-lite"/>
    </source>
</evidence>
<keyword evidence="2" id="KW-0732">Signal</keyword>
<protein>
    <recommendedName>
        <fullName evidence="3">DUF11 domain-containing protein</fullName>
    </recommendedName>
</protein>
<keyword evidence="5" id="KW-1185">Reference proteome</keyword>
<evidence type="ECO:0000313" key="4">
    <source>
        <dbReference type="EMBL" id="GIE97951.1"/>
    </source>
</evidence>
<proteinExistence type="predicted"/>
<evidence type="ECO:0000259" key="3">
    <source>
        <dbReference type="Pfam" id="PF01345"/>
    </source>
</evidence>
<dbReference type="EMBL" id="BOMV01000059">
    <property type="protein sequence ID" value="GIE97951.1"/>
    <property type="molecule type" value="Genomic_DNA"/>
</dbReference>
<organism evidence="4 5">
    <name type="scientific">Paractinoplanes rishiriensis</name>
    <dbReference type="NCBI Taxonomy" id="1050105"/>
    <lineage>
        <taxon>Bacteria</taxon>
        <taxon>Bacillati</taxon>
        <taxon>Actinomycetota</taxon>
        <taxon>Actinomycetes</taxon>
        <taxon>Micromonosporales</taxon>
        <taxon>Micromonosporaceae</taxon>
        <taxon>Paractinoplanes</taxon>
    </lineage>
</organism>
<dbReference type="PANTHER" id="PTHR34720">
    <property type="entry name" value="MICROCYSTIN DEPENDENT PROTEIN"/>
    <property type="match status" value="1"/>
</dbReference>
<evidence type="ECO:0000256" key="2">
    <source>
        <dbReference type="SAM" id="SignalP"/>
    </source>
</evidence>
<reference evidence="4" key="1">
    <citation type="submission" date="2021-01" db="EMBL/GenBank/DDBJ databases">
        <title>Whole genome shotgun sequence of Actinoplanes rishiriensis NBRC 108556.</title>
        <authorList>
            <person name="Komaki H."/>
            <person name="Tamura T."/>
        </authorList>
    </citation>
    <scope>NUCLEOTIDE SEQUENCE</scope>
    <source>
        <strain evidence="4">NBRC 108556</strain>
    </source>
</reference>
<feature type="compositionally biased region" description="Pro residues" evidence="1">
    <location>
        <begin position="1517"/>
        <end position="1543"/>
    </location>
</feature>
<comment type="caution">
    <text evidence="4">The sequence shown here is derived from an EMBL/GenBank/DDBJ whole genome shotgun (WGS) entry which is preliminary data.</text>
</comment>
<sequence length="1677" mass="168224">MGVRRAAAGLFVVVAIVLLAAVRAPVPAAAAITTPFATRFEVNTNGSILLRGNTNLTCPTLAANCANARNGSGGAVNNNDFAMVYTDADNDLATFNDSTATIDMPAGSAVLFAGLYWGAESNLPLRNQVLFRTPAGASWTPVTASSLFSSGGNYQGFADVTAQVAAAGNGVYGVANIQAAIGLGRYAGWSLVIAYRNPAEDLRSLRIYDGFGSLTSGNLVIPMTGFETPHAGTVHARIGAVAYEGDRGTSGDSFLVDGQPLSDAANLSNNFFNSTVSDAGAHVGGRDPNYPNLTGLDIDQVDATGLFGHGATATTLTLTTTGDAYYPGVITFTIDLYAPRIVTTMTGTDVNGGDLLPGDEIEYRIGVRNEGSDTADDVVLADAVPLHTTYVPGRLTLQGAPLTDATGDDAGWYAAGSTGWNLGSIPYLGTTYVTFRVRVGVGAPAGHTITNLVNVSYTGRTTSVNVAGQGGATATTVQQPHADRAATLAVSPVFVQRAAAPTALTYTATVTNASGDLEPAAGAELTLPAGVTPGTLPAGCTANGQVVTCALGPLVAGSSASVPIPAVAGAGAATTAVATLRATGSGADGTPGNDTDTATLRVNSAPQAVADVAATPTGTSVAVPVRDNDSDPEDQRTDLRISIVTPPGHGTAVVEADQTVTYTPAAGWAGPDSLTYRVDDQHGGTDLGTATVTTANAPPVALDDSINTPPNTPVTLDVLDNDTDPNGDPLTITAVTQPPVTDGAAAIAGNQVAFTPDPVFAGTTTFTYTIDDGSGGTATATVSVDVANAVPTAADDVLAAPYAPGVPVLVPVLANDRDPNNDLLTITAVGPVTPGTVTAAAVAGGIEVTAPAGFSGPATFGYDISDGHGGTSSAQVTVAVGNAGPSAAAYLESIVFGGTLTLDVIADATDPNNDTLRVAGVSAAAHGTAVRNAGGGITYTPDPAWSGTDSFGYTIDDGNGGTATATITVTVANGVAVARADHATAPGGTPIPIDVLANDDDDPNGQPLLVTIDAAPGDGTATVGADRRITYTPDPGFRGTDTFHYRLDDGAGGVTGATVTVTVVNTPPVARPDAAGTDTGTPVTIAVLTGDSDPNGDPIAVAGSVHGGHGRVIPGPGGTLIYTPDAGFYGTDAFVYTIADPGGLTSSAVVTVTVRNAPPDAVDDWIVVRPQVLTTLSLLANDRDANTGQPLRISSVGAAGKGTLTPAADGTTVTYRSHPGQTGADVFAYVLTDDLGATDTATVTIVLDAPPTARDDAASTSWATAVDIPVLANDSDPEGGTLAVHRLDPPGHGTATLNPDGTVRYLPSVAFAGTDSFWYAIRDPAGNTAGAQVFVVVAGTQPMAVPDERSTPYRKAVTIPVLANDVDPTGTLKITSAGRPAHGTVDFTAAAVTYTPPDGFSGPVRFGYTAADTLGRRVGAEVTVTVGAAPTVPDKAVVGKPGAAVGITPPATDNGGRPVTIRKIGKPAHGTAVLNADGTVTYTPDPGFTGTDTFTYEVVDEDGNVAQASIIVTVRPTSPPVTEPPVTEPPVTEPPVTEPPGTEPPVLNRPPVAADDSAGLAEGDTVVLRPLLNDRDPDGDQLTIVRITGSVSAEPDGTIAYVARETGTDTFGYTVSDGRGGTATATVTVHVAAVTELPVTGQDALALIKAGLLAAVAGGVLIWLGGRSSPASSPTSR</sequence>
<dbReference type="RefSeq" id="WP_239163062.1">
    <property type="nucleotide sequence ID" value="NZ_BOMV01000059.1"/>
</dbReference>
<feature type="region of interest" description="Disordered" evidence="1">
    <location>
        <begin position="1516"/>
        <end position="1560"/>
    </location>
</feature>
<dbReference type="InterPro" id="IPR047589">
    <property type="entry name" value="DUF11_rpt"/>
</dbReference>
<dbReference type="InterPro" id="IPR001434">
    <property type="entry name" value="OmcB-like_DUF11"/>
</dbReference>
<dbReference type="Gene3D" id="2.60.40.3440">
    <property type="match status" value="7"/>
</dbReference>
<evidence type="ECO:0000313" key="5">
    <source>
        <dbReference type="Proteomes" id="UP000636960"/>
    </source>
</evidence>
<dbReference type="NCBIfam" id="NF012211">
    <property type="entry name" value="tand_rpt_95"/>
    <property type="match status" value="11"/>
</dbReference>
<dbReference type="NCBIfam" id="TIGR01451">
    <property type="entry name" value="B_ant_repeat"/>
    <property type="match status" value="1"/>
</dbReference>
<gene>
    <name evidence="4" type="ORF">Ari01nite_54160</name>
</gene>
<feature type="chain" id="PRO_5036699488" description="DUF11 domain-containing protein" evidence="2">
    <location>
        <begin position="31"/>
        <end position="1677"/>
    </location>
</feature>
<dbReference type="Pfam" id="PF01345">
    <property type="entry name" value="DUF11"/>
    <property type="match status" value="1"/>
</dbReference>